<accession>A0A246HRJ3</accession>
<protein>
    <submittedName>
        <fullName evidence="1">Uncharacterized protein</fullName>
    </submittedName>
</protein>
<evidence type="ECO:0000313" key="1">
    <source>
        <dbReference type="EMBL" id="OWQ56871.1"/>
    </source>
</evidence>
<reference evidence="1 2" key="1">
    <citation type="submission" date="2017-06" db="EMBL/GenBank/DDBJ databases">
        <authorList>
            <person name="Kim H.J."/>
            <person name="Triplett B.A."/>
        </authorList>
    </citation>
    <scope>NUCLEOTIDE SEQUENCE [LARGE SCALE GENOMIC DNA]</scope>
    <source>
        <strain evidence="1 2">13146</strain>
    </source>
</reference>
<organism evidence="1 2">
    <name type="scientific">Stenotrophomonas maltophilia</name>
    <name type="common">Pseudomonas maltophilia</name>
    <name type="synonym">Xanthomonas maltophilia</name>
    <dbReference type="NCBI Taxonomy" id="40324"/>
    <lineage>
        <taxon>Bacteria</taxon>
        <taxon>Pseudomonadati</taxon>
        <taxon>Pseudomonadota</taxon>
        <taxon>Gammaproteobacteria</taxon>
        <taxon>Lysobacterales</taxon>
        <taxon>Lysobacteraceae</taxon>
        <taxon>Stenotrophomonas</taxon>
        <taxon>Stenotrophomonas maltophilia group</taxon>
    </lineage>
</organism>
<dbReference type="EMBL" id="NIVS01000004">
    <property type="protein sequence ID" value="OWQ56871.1"/>
    <property type="molecule type" value="Genomic_DNA"/>
</dbReference>
<name>A0A246HRJ3_STEMA</name>
<dbReference type="Proteomes" id="UP000198157">
    <property type="component" value="Unassembled WGS sequence"/>
</dbReference>
<proteinExistence type="predicted"/>
<sequence length="184" mass="19907">MTDAPLHLTVKLNAKLQPEHRHELFEDPLDALLGSAELGEITGGGTALTEDGEVDYGDIEVALNDPASLPGVIELLEQLGAPKGSLIQREGAPDQPFGVTEGLALYLNGTDLPDEVYEQCDSNYVFEQIVERIDGHGEICSWWQGPTETALYLYGASFDTLHARIADLLASYPLCQGARVVRTA</sequence>
<gene>
    <name evidence="1" type="ORF">CEE60_01735</name>
</gene>
<dbReference type="AlphaFoldDB" id="A0A246HRJ3"/>
<dbReference type="OrthoDB" id="5194749at2"/>
<comment type="caution">
    <text evidence="1">The sequence shown here is derived from an EMBL/GenBank/DDBJ whole genome shotgun (WGS) entry which is preliminary data.</text>
</comment>
<evidence type="ECO:0000313" key="2">
    <source>
        <dbReference type="Proteomes" id="UP000198157"/>
    </source>
</evidence>